<reference evidence="1" key="1">
    <citation type="journal article" date="2020" name="Stud. Mycol.">
        <title>101 Dothideomycetes genomes: a test case for predicting lifestyles and emergence of pathogens.</title>
        <authorList>
            <person name="Haridas S."/>
            <person name="Albert R."/>
            <person name="Binder M."/>
            <person name="Bloem J."/>
            <person name="Labutti K."/>
            <person name="Salamov A."/>
            <person name="Andreopoulos B."/>
            <person name="Baker S."/>
            <person name="Barry K."/>
            <person name="Bills G."/>
            <person name="Bluhm B."/>
            <person name="Cannon C."/>
            <person name="Castanera R."/>
            <person name="Culley D."/>
            <person name="Daum C."/>
            <person name="Ezra D."/>
            <person name="Gonzalez J."/>
            <person name="Henrissat B."/>
            <person name="Kuo A."/>
            <person name="Liang C."/>
            <person name="Lipzen A."/>
            <person name="Lutzoni F."/>
            <person name="Magnuson J."/>
            <person name="Mondo S."/>
            <person name="Nolan M."/>
            <person name="Ohm R."/>
            <person name="Pangilinan J."/>
            <person name="Park H.-J."/>
            <person name="Ramirez L."/>
            <person name="Alfaro M."/>
            <person name="Sun H."/>
            <person name="Tritt A."/>
            <person name="Yoshinaga Y."/>
            <person name="Zwiers L.-H."/>
            <person name="Turgeon B."/>
            <person name="Goodwin S."/>
            <person name="Spatafora J."/>
            <person name="Crous P."/>
            <person name="Grigoriev I."/>
        </authorList>
    </citation>
    <scope>NUCLEOTIDE SEQUENCE</scope>
    <source>
        <strain evidence="1">CBS 107.79</strain>
    </source>
</reference>
<accession>A0A6A5VF97</accession>
<gene>
    <name evidence="1" type="ORF">BU23DRAFT_554016</name>
</gene>
<evidence type="ECO:0000313" key="2">
    <source>
        <dbReference type="Proteomes" id="UP000800036"/>
    </source>
</evidence>
<keyword evidence="2" id="KW-1185">Reference proteome</keyword>
<evidence type="ECO:0000313" key="1">
    <source>
        <dbReference type="EMBL" id="KAF1973706.1"/>
    </source>
</evidence>
<dbReference type="Proteomes" id="UP000800036">
    <property type="component" value="Unassembled WGS sequence"/>
</dbReference>
<dbReference type="AlphaFoldDB" id="A0A6A5VF97"/>
<proteinExistence type="predicted"/>
<dbReference type="EMBL" id="ML976679">
    <property type="protein sequence ID" value="KAF1973706.1"/>
    <property type="molecule type" value="Genomic_DNA"/>
</dbReference>
<sequence>MEVISRKGYDMFTKSSIPSLFKRYATPMDPLPYQIAANVFPMRVNNHIAGDIIDWSNVPDDPIFQLAFPQPGMLMPNDLATMSKAADLGMSKAGLQHLAEEIRAKMNPHPAN</sequence>
<dbReference type="OrthoDB" id="5396721at2759"/>
<organism evidence="1 2">
    <name type="scientific">Bimuria novae-zelandiae CBS 107.79</name>
    <dbReference type="NCBI Taxonomy" id="1447943"/>
    <lineage>
        <taxon>Eukaryota</taxon>
        <taxon>Fungi</taxon>
        <taxon>Dikarya</taxon>
        <taxon>Ascomycota</taxon>
        <taxon>Pezizomycotina</taxon>
        <taxon>Dothideomycetes</taxon>
        <taxon>Pleosporomycetidae</taxon>
        <taxon>Pleosporales</taxon>
        <taxon>Massarineae</taxon>
        <taxon>Didymosphaeriaceae</taxon>
        <taxon>Bimuria</taxon>
    </lineage>
</organism>
<protein>
    <submittedName>
        <fullName evidence="1">Uncharacterized protein</fullName>
    </submittedName>
</protein>
<name>A0A6A5VF97_9PLEO</name>